<feature type="non-terminal residue" evidence="1">
    <location>
        <position position="1"/>
    </location>
</feature>
<name>A0A0B7C215_9EUPU</name>
<accession>A0A0B7C215</accession>
<proteinExistence type="predicted"/>
<organism evidence="1">
    <name type="scientific">Arion vulgaris</name>
    <dbReference type="NCBI Taxonomy" id="1028688"/>
    <lineage>
        <taxon>Eukaryota</taxon>
        <taxon>Metazoa</taxon>
        <taxon>Spiralia</taxon>
        <taxon>Lophotrochozoa</taxon>
        <taxon>Mollusca</taxon>
        <taxon>Gastropoda</taxon>
        <taxon>Heterobranchia</taxon>
        <taxon>Euthyneura</taxon>
        <taxon>Panpulmonata</taxon>
        <taxon>Eupulmonata</taxon>
        <taxon>Stylommatophora</taxon>
        <taxon>Helicina</taxon>
        <taxon>Arionoidea</taxon>
        <taxon>Arionidae</taxon>
        <taxon>Arion</taxon>
    </lineage>
</organism>
<reference evidence="1" key="1">
    <citation type="submission" date="2014-12" db="EMBL/GenBank/DDBJ databases">
        <title>Insight into the proteome of Arion vulgaris.</title>
        <authorList>
            <person name="Aradska J."/>
            <person name="Bulat T."/>
            <person name="Smidak R."/>
            <person name="Sarate P."/>
            <person name="Gangsoo J."/>
            <person name="Sialana F."/>
            <person name="Bilban M."/>
            <person name="Lubec G."/>
        </authorList>
    </citation>
    <scope>NUCLEOTIDE SEQUENCE</scope>
    <source>
        <tissue evidence="1">Skin</tissue>
    </source>
</reference>
<dbReference type="AlphaFoldDB" id="A0A0B7C215"/>
<sequence length="59" mass="6598">ALSLAMKMRPQPAGSPRKELHFVASFKQCSTTQYIKSDQIGPMLAQTQTICNYACIYET</sequence>
<protein>
    <submittedName>
        <fullName evidence="1">Uncharacterized protein</fullName>
    </submittedName>
</protein>
<gene>
    <name evidence="1" type="primary">ORF219340</name>
</gene>
<evidence type="ECO:0000313" key="1">
    <source>
        <dbReference type="EMBL" id="CEK98686.1"/>
    </source>
</evidence>
<dbReference type="EMBL" id="HACG01051815">
    <property type="protein sequence ID" value="CEK98686.1"/>
    <property type="molecule type" value="Transcribed_RNA"/>
</dbReference>